<accession>S8BNL1</accession>
<keyword evidence="1" id="KW-1133">Transmembrane helix</keyword>
<dbReference type="PANTHER" id="PTHR28022">
    <property type="entry name" value="GPI MANNOSYLTRANSFERASE 2 SUBUNIT PGA1"/>
    <property type="match status" value="1"/>
</dbReference>
<dbReference type="HOGENOM" id="CLU_1517801_0_0_1"/>
<dbReference type="GO" id="GO:0006506">
    <property type="term" value="P:GPI anchor biosynthetic process"/>
    <property type="evidence" value="ECO:0007669"/>
    <property type="project" value="TreeGrafter"/>
</dbReference>
<dbReference type="Proteomes" id="UP000015100">
    <property type="component" value="Unassembled WGS sequence"/>
</dbReference>
<organism evidence="2 3">
    <name type="scientific">Dactylellina haptotyla (strain CBS 200.50)</name>
    <name type="common">Nematode-trapping fungus</name>
    <name type="synonym">Monacrosporium haptotylum</name>
    <dbReference type="NCBI Taxonomy" id="1284197"/>
    <lineage>
        <taxon>Eukaryota</taxon>
        <taxon>Fungi</taxon>
        <taxon>Dikarya</taxon>
        <taxon>Ascomycota</taxon>
        <taxon>Pezizomycotina</taxon>
        <taxon>Orbiliomycetes</taxon>
        <taxon>Orbiliales</taxon>
        <taxon>Orbiliaceae</taxon>
        <taxon>Dactylellina</taxon>
    </lineage>
</organism>
<keyword evidence="3" id="KW-1185">Reference proteome</keyword>
<dbReference type="GO" id="GO:0000030">
    <property type="term" value="F:mannosyltransferase activity"/>
    <property type="evidence" value="ECO:0007669"/>
    <property type="project" value="TreeGrafter"/>
</dbReference>
<reference evidence="2 3" key="1">
    <citation type="journal article" date="2013" name="PLoS Genet.">
        <title>Genomic mechanisms accounting for the adaptation to parasitism in nematode-trapping fungi.</title>
        <authorList>
            <person name="Meerupati T."/>
            <person name="Andersson K.M."/>
            <person name="Friman E."/>
            <person name="Kumar D."/>
            <person name="Tunlid A."/>
            <person name="Ahren D."/>
        </authorList>
    </citation>
    <scope>NUCLEOTIDE SEQUENCE [LARGE SCALE GENOMIC DNA]</scope>
    <source>
        <strain evidence="2 3">CBS 200.50</strain>
    </source>
</reference>
<dbReference type="PANTHER" id="PTHR28022:SF1">
    <property type="entry name" value="GPI MANNOSYLTRANSFERASE 2 SUBUNIT PGA1"/>
    <property type="match status" value="1"/>
</dbReference>
<gene>
    <name evidence="2" type="ORF">H072_5057</name>
</gene>
<keyword evidence="1" id="KW-0812">Transmembrane</keyword>
<feature type="transmembrane region" description="Helical" evidence="1">
    <location>
        <begin position="139"/>
        <end position="157"/>
    </location>
</feature>
<dbReference type="GO" id="GO:0005789">
    <property type="term" value="C:endoplasmic reticulum membrane"/>
    <property type="evidence" value="ECO:0007669"/>
    <property type="project" value="TreeGrafter"/>
</dbReference>
<name>S8BNL1_DACHA</name>
<reference evidence="3" key="2">
    <citation type="submission" date="2013-04" db="EMBL/GenBank/DDBJ databases">
        <title>Genomic mechanisms accounting for the adaptation to parasitism in nematode-trapping fungi.</title>
        <authorList>
            <person name="Ahren D.G."/>
        </authorList>
    </citation>
    <scope>NUCLEOTIDE SEQUENCE [LARGE SCALE GENOMIC DNA]</scope>
    <source>
        <strain evidence="3">CBS 200.50</strain>
    </source>
</reference>
<dbReference type="AlphaFoldDB" id="S8BNL1"/>
<evidence type="ECO:0000256" key="1">
    <source>
        <dbReference type="SAM" id="Phobius"/>
    </source>
</evidence>
<proteinExistence type="predicted"/>
<dbReference type="OrthoDB" id="3360032at2759"/>
<sequence length="177" mass="19429">MDGWTDGWIGEEEEIVAGVGQLDASAASEKLLLRVGLPRAFPTVDTPRGIDSWVHLKNLKQGARYEARVCWAATAPSDFWLSVHSTSGRNEDGSSELYLKISAIAAYYTTNATLMKTPEPVLVDIILDEFLLGALPRSLLNVGFFIVLMASVAWYLGIQIVKWIDAIATKESKTKVT</sequence>
<comment type="caution">
    <text evidence="2">The sequence shown here is derived from an EMBL/GenBank/DDBJ whole genome shotgun (WGS) entry which is preliminary data.</text>
</comment>
<dbReference type="InterPro" id="IPR019433">
    <property type="entry name" value="GPI_ManTrfase_II_coact_Pga1"/>
</dbReference>
<dbReference type="Pfam" id="PF10333">
    <property type="entry name" value="Pga1"/>
    <property type="match status" value="1"/>
</dbReference>
<dbReference type="GO" id="GO:0031501">
    <property type="term" value="C:mannosyltransferase complex"/>
    <property type="evidence" value="ECO:0007669"/>
    <property type="project" value="TreeGrafter"/>
</dbReference>
<dbReference type="EMBL" id="AQGS01000258">
    <property type="protein sequence ID" value="EPS41068.1"/>
    <property type="molecule type" value="Genomic_DNA"/>
</dbReference>
<evidence type="ECO:0000313" key="2">
    <source>
        <dbReference type="EMBL" id="EPS41068.1"/>
    </source>
</evidence>
<dbReference type="eggNOG" id="ENOG502S55X">
    <property type="taxonomic scope" value="Eukaryota"/>
</dbReference>
<keyword evidence="1" id="KW-0472">Membrane</keyword>
<protein>
    <submittedName>
        <fullName evidence="2">Uncharacterized protein</fullName>
    </submittedName>
</protein>
<evidence type="ECO:0000313" key="3">
    <source>
        <dbReference type="Proteomes" id="UP000015100"/>
    </source>
</evidence>